<dbReference type="Proteomes" id="UP000238169">
    <property type="component" value="Unassembled WGS sequence"/>
</dbReference>
<protein>
    <submittedName>
        <fullName evidence="1">Lipoprotein</fullName>
    </submittedName>
</protein>
<evidence type="ECO:0000313" key="1">
    <source>
        <dbReference type="EMBL" id="SPB14531.1"/>
    </source>
</evidence>
<dbReference type="AlphaFoldDB" id="A0A2U3I355"/>
<name>A0A2U3I355_9BURK</name>
<dbReference type="EMBL" id="OGTP01000004">
    <property type="protein sequence ID" value="SPB14531.1"/>
    <property type="molecule type" value="Genomic_DNA"/>
</dbReference>
<sequence length="318" mass="35015">MNGYNSRCADFRYRGNTLETIRAEVEANRAALTQEALSRAERFGVSAAPPSMPVPPILLTTSTLPAAPVDFASIPGNSSNLSDSTSFPVAAPTRTFTTSFDCTKASVDAEHIICGDAELAASDVELASLFAQAQAASTDKDGFKQHMREQRNDRQRNCHDRDCLVHWYERQKTWLTAVVSGQVLSDAKPADAAIHWAQALAQQHADAEAAYDLAKRRLDAVHASCPDAILLRQTPQRSGPYKPVVLFLSKQCGYIVSYWPDSGEEQISFDRTIIENWSGYCSTRVEPRTTCIKGNGHDLLGKVMEVRIPTTIEIPSRR</sequence>
<keyword evidence="2" id="KW-1185">Reference proteome</keyword>
<keyword evidence="1" id="KW-0449">Lipoprotein</keyword>
<organism evidence="1 2">
    <name type="scientific">Caballeronia novacaledonica</name>
    <dbReference type="NCBI Taxonomy" id="1544861"/>
    <lineage>
        <taxon>Bacteria</taxon>
        <taxon>Pseudomonadati</taxon>
        <taxon>Pseudomonadota</taxon>
        <taxon>Betaproteobacteria</taxon>
        <taxon>Burkholderiales</taxon>
        <taxon>Burkholderiaceae</taxon>
        <taxon>Caballeronia</taxon>
    </lineage>
</organism>
<reference evidence="2" key="1">
    <citation type="submission" date="2018-01" db="EMBL/GenBank/DDBJ databases">
        <authorList>
            <person name="Peeters C."/>
        </authorList>
    </citation>
    <scope>NUCLEOTIDE SEQUENCE [LARGE SCALE GENOMIC DNA]</scope>
</reference>
<proteinExistence type="predicted"/>
<evidence type="ECO:0000313" key="2">
    <source>
        <dbReference type="Proteomes" id="UP000238169"/>
    </source>
</evidence>
<gene>
    <name evidence="1" type="ORF">NOV72_01773</name>
</gene>
<accession>A0A2U3I355</accession>